<proteinExistence type="predicted"/>
<sequence>MQSSPEKNVFSVKKNNLKVCECDFDPQMVYLVEEKGCPLTDRYMITICDYLKDVEKQTQVCNKKLVLLCKKGVEMIADSECFRHKDHEYFVDKSLIKWRKEWLDCFDGKTEKQVGNRRADVLIHENIVIEFLHSKLLRDNINARNKNYSQCNKQIYWVIECNESIDVERIRDRKRRIIFKKDIWKYDLFDNDYVYLNYKHKIYRIKPGDVKSGIIDVADYKSERHFVKEMKRGMVTWNDVKIQRGVIYYNQRGAGCGKTYESIQLLGTNGSNISADKDTFIYLTKMHSAKEVIYNELREQYNRGDLSHLNCTKQNIDNDGKKQYKMEYHNNQTGKNIQIIIGTIDSFIFAITTKKVSDNDLFRAIAKSIKQGYIHETAGGKVSDAGSIRYAQAKNVKLNVRCLIIIDEAQDLNKDYIEAFSEIVETTGIDVYVIGDKLQSIWGEHNVMTFLEKNNLSTDIVPSTGENCVKRFHEEDFIKFVNNIIEFKKYNLPHINSICDGSRCKYIHNDHKKPCNVFEVPCIYSGDTDQEKVDALVDKIINYMKYEIQEYNYKPNNFMFIFPILAKNTLANRIESKVQDFWIEQFKDPEYVQNVLLNDEYWKENLNDKFHKYVCLHKSEEGQSINLTESEHMTRILSIHSSKGNGCEVIFLLGLTEKTLVKFSKMPCNLVYDSLLHVSLTRQKKSLYVGVQNNNDDVWNRFQNVCNIESDKNIPPQIQYISRYNSYDGVITYAFDNLDLFEIIEKEIITPSNFAKLLPKFSDEKKIIDWGHHQIRFAVFWYSIMSSIVENEKMEQYGDQFKAVLANISELSIGKYTHNDYYKKLDEISNNNRKREYIKNKEIPILCLGDDTRSIYHKYKDTLFDFMKNIQSKTATQMIKGERLPKLCAMESIVMMYMIQIMKKGKYSEITIMDVYNIMYCYDDCSNSINHQHHTDCLCANIFHEADNFEQNASHKEIRSSMVNHYENIENIKTMYGNYVAYIQKFLKDDTEFIYNVYHNVYYGIKNENMSIMQSFPIVAHSENHVIFFVIKPQFNKLNFDRVMFDVIFNAFILGNCRDENNLKRFSNKKIVACIFTFDSNRPIFCNPKSYKHKDILKKCLKEYLMNKYAKNHEMVYNFYEYYKNNAPQNTNVIEYVNNELMLNNYKKIPMYIKHFFTGLKDKPEILKIDFLDQLNKYLEEKVDGFIS</sequence>
<reference evidence="2" key="1">
    <citation type="journal article" date="2020" name="Nature">
        <title>Giant virus diversity and host interactions through global metagenomics.</title>
        <authorList>
            <person name="Schulz F."/>
            <person name="Roux S."/>
            <person name="Paez-Espino D."/>
            <person name="Jungbluth S."/>
            <person name="Walsh D.A."/>
            <person name="Denef V.J."/>
            <person name="McMahon K.D."/>
            <person name="Konstantinidis K.T."/>
            <person name="Eloe-Fadrosh E.A."/>
            <person name="Kyrpides N.C."/>
            <person name="Woyke T."/>
        </authorList>
    </citation>
    <scope>NUCLEOTIDE SEQUENCE</scope>
    <source>
        <strain evidence="2">GVMAG-M-3300020192-26</strain>
    </source>
</reference>
<dbReference type="Pfam" id="PF06054">
    <property type="entry name" value="CoiA_nuc"/>
    <property type="match status" value="1"/>
</dbReference>
<dbReference type="InterPro" id="IPR027417">
    <property type="entry name" value="P-loop_NTPase"/>
</dbReference>
<name>A0A6C0C7N0_9ZZZZ</name>
<dbReference type="Gene3D" id="3.40.50.300">
    <property type="entry name" value="P-loop containing nucleotide triphosphate hydrolases"/>
    <property type="match status" value="2"/>
</dbReference>
<feature type="domain" description="Competence protein CoiA nuclease-like" evidence="1">
    <location>
        <begin position="116"/>
        <end position="162"/>
    </location>
</feature>
<protein>
    <recommendedName>
        <fullName evidence="1">Competence protein CoiA nuclease-like domain-containing protein</fullName>
    </recommendedName>
</protein>
<organism evidence="2">
    <name type="scientific">viral metagenome</name>
    <dbReference type="NCBI Taxonomy" id="1070528"/>
    <lineage>
        <taxon>unclassified sequences</taxon>
        <taxon>metagenomes</taxon>
        <taxon>organismal metagenomes</taxon>
    </lineage>
</organism>
<dbReference type="InterPro" id="IPR010330">
    <property type="entry name" value="CoiA_nuc"/>
</dbReference>
<accession>A0A6C0C7N0</accession>
<evidence type="ECO:0000259" key="1">
    <source>
        <dbReference type="Pfam" id="PF06054"/>
    </source>
</evidence>
<dbReference type="EMBL" id="MN739352">
    <property type="protein sequence ID" value="QHT00082.1"/>
    <property type="molecule type" value="Genomic_DNA"/>
</dbReference>
<dbReference type="SUPFAM" id="SSF52540">
    <property type="entry name" value="P-loop containing nucleoside triphosphate hydrolases"/>
    <property type="match status" value="1"/>
</dbReference>
<evidence type="ECO:0000313" key="2">
    <source>
        <dbReference type="EMBL" id="QHT00082.1"/>
    </source>
</evidence>
<dbReference type="AlphaFoldDB" id="A0A6C0C7N0"/>